<evidence type="ECO:0000259" key="1">
    <source>
        <dbReference type="Pfam" id="PF13472"/>
    </source>
</evidence>
<feature type="domain" description="SGNH hydrolase-type esterase" evidence="1">
    <location>
        <begin position="62"/>
        <end position="215"/>
    </location>
</feature>
<comment type="caution">
    <text evidence="2">The sequence shown here is derived from an EMBL/GenBank/DDBJ whole genome shotgun (WGS) entry which is preliminary data.</text>
</comment>
<protein>
    <recommendedName>
        <fullName evidence="1">SGNH hydrolase-type esterase domain-containing protein</fullName>
    </recommendedName>
</protein>
<dbReference type="Gene3D" id="3.40.50.1110">
    <property type="entry name" value="SGNH hydrolase"/>
    <property type="match status" value="1"/>
</dbReference>
<reference evidence="3" key="1">
    <citation type="journal article" date="2019" name="Int. J. Syst. Evol. Microbiol.">
        <title>The Global Catalogue of Microorganisms (GCM) 10K type strain sequencing project: providing services to taxonomists for standard genome sequencing and annotation.</title>
        <authorList>
            <consortium name="The Broad Institute Genomics Platform"/>
            <consortium name="The Broad Institute Genome Sequencing Center for Infectious Disease"/>
            <person name="Wu L."/>
            <person name="Ma J."/>
        </authorList>
    </citation>
    <scope>NUCLEOTIDE SEQUENCE [LARGE SCALE GENOMIC DNA]</scope>
    <source>
        <strain evidence="3">JCM 16703</strain>
    </source>
</reference>
<proteinExistence type="predicted"/>
<accession>A0ABP7XF03</accession>
<sequence length="226" mass="23267">MRGRSRVGAAVLVALVLVAAVLLGGARRSHGTETRVARCERYQQTADAVESRVPAAEAALVVIGDSWSVGLGLADRSAAWPSRLPSSTRVAGFSGSGYGALASSCGAVSFADRAPEALRDTAPGVPVIVEGGLNDWDSTDAEITAGFHNLMRELRGHEVLVVGPPAAPARAAFMGRVSSLLADLSRRAGVRYLPTDDLDLIYQPDGLHPSPAGAAVFGDAVAAALD</sequence>
<keyword evidence="3" id="KW-1185">Reference proteome</keyword>
<gene>
    <name evidence="2" type="ORF">GCM10022215_11980</name>
</gene>
<dbReference type="EMBL" id="BAAAZH010000010">
    <property type="protein sequence ID" value="GAA4114119.1"/>
    <property type="molecule type" value="Genomic_DNA"/>
</dbReference>
<dbReference type="Proteomes" id="UP001501495">
    <property type="component" value="Unassembled WGS sequence"/>
</dbReference>
<evidence type="ECO:0000313" key="3">
    <source>
        <dbReference type="Proteomes" id="UP001501495"/>
    </source>
</evidence>
<dbReference type="CDD" id="cd00229">
    <property type="entry name" value="SGNH_hydrolase"/>
    <property type="match status" value="1"/>
</dbReference>
<organism evidence="2 3">
    <name type="scientific">Nocardioides fonticola</name>
    <dbReference type="NCBI Taxonomy" id="450363"/>
    <lineage>
        <taxon>Bacteria</taxon>
        <taxon>Bacillati</taxon>
        <taxon>Actinomycetota</taxon>
        <taxon>Actinomycetes</taxon>
        <taxon>Propionibacteriales</taxon>
        <taxon>Nocardioidaceae</taxon>
        <taxon>Nocardioides</taxon>
    </lineage>
</organism>
<evidence type="ECO:0000313" key="2">
    <source>
        <dbReference type="EMBL" id="GAA4114119.1"/>
    </source>
</evidence>
<dbReference type="SUPFAM" id="SSF52266">
    <property type="entry name" value="SGNH hydrolase"/>
    <property type="match status" value="1"/>
</dbReference>
<dbReference type="InterPro" id="IPR036514">
    <property type="entry name" value="SGNH_hydro_sf"/>
</dbReference>
<dbReference type="RefSeq" id="WP_344732357.1">
    <property type="nucleotide sequence ID" value="NZ_BAAAZH010000010.1"/>
</dbReference>
<dbReference type="InterPro" id="IPR013830">
    <property type="entry name" value="SGNH_hydro"/>
</dbReference>
<dbReference type="Pfam" id="PF13472">
    <property type="entry name" value="Lipase_GDSL_2"/>
    <property type="match status" value="1"/>
</dbReference>
<name>A0ABP7XF03_9ACTN</name>